<dbReference type="Gene3D" id="3.40.50.1820">
    <property type="entry name" value="alpha/beta hydrolase"/>
    <property type="match status" value="1"/>
</dbReference>
<feature type="domain" description="Alpha/beta hydrolase fold-3" evidence="2">
    <location>
        <begin position="4"/>
        <end position="152"/>
    </location>
</feature>
<evidence type="ECO:0000313" key="3">
    <source>
        <dbReference type="EMBL" id="MCB8877919.1"/>
    </source>
</evidence>
<organism evidence="3 4">
    <name type="scientific">Acidisoma silvae</name>
    <dbReference type="NCBI Taxonomy" id="2802396"/>
    <lineage>
        <taxon>Bacteria</taxon>
        <taxon>Pseudomonadati</taxon>
        <taxon>Pseudomonadota</taxon>
        <taxon>Alphaproteobacteria</taxon>
        <taxon>Acetobacterales</taxon>
        <taxon>Acidocellaceae</taxon>
        <taxon>Acidisoma</taxon>
    </lineage>
</organism>
<dbReference type="EMBL" id="JAESVB010000019">
    <property type="protein sequence ID" value="MCB8877919.1"/>
    <property type="molecule type" value="Genomic_DNA"/>
</dbReference>
<accession>A0A964E174</accession>
<protein>
    <submittedName>
        <fullName evidence="3">Alpha/beta hydrolase fold domain-containing protein</fullName>
    </submittedName>
</protein>
<dbReference type="PANTHER" id="PTHR48081:SF8">
    <property type="entry name" value="ALPHA_BETA HYDROLASE FOLD-3 DOMAIN-CONTAINING PROTEIN-RELATED"/>
    <property type="match status" value="1"/>
</dbReference>
<dbReference type="InterPro" id="IPR050300">
    <property type="entry name" value="GDXG_lipolytic_enzyme"/>
</dbReference>
<comment type="caution">
    <text evidence="3">The sequence shown here is derived from an EMBL/GenBank/DDBJ whole genome shotgun (WGS) entry which is preliminary data.</text>
</comment>
<reference evidence="3" key="1">
    <citation type="journal article" date="2021" name="Microorganisms">
        <title>Acidisoma silvae sp. nov. and Acidisomacellulosilytica sp. nov., Two Acidophilic Bacteria Isolated from Decaying Wood, Hydrolyzing Cellulose and Producing Poly-3-hydroxybutyrate.</title>
        <authorList>
            <person name="Mieszkin S."/>
            <person name="Pouder E."/>
            <person name="Uroz S."/>
            <person name="Simon-Colin C."/>
            <person name="Alain K."/>
        </authorList>
    </citation>
    <scope>NUCLEOTIDE SEQUENCE</scope>
    <source>
        <strain evidence="3">HW T2.11</strain>
    </source>
</reference>
<dbReference type="InterPro" id="IPR013094">
    <property type="entry name" value="AB_hydrolase_3"/>
</dbReference>
<dbReference type="Proteomes" id="UP000708298">
    <property type="component" value="Unassembled WGS sequence"/>
</dbReference>
<dbReference type="SUPFAM" id="SSF53474">
    <property type="entry name" value="alpha/beta-Hydrolases"/>
    <property type="match status" value="1"/>
</dbReference>
<evidence type="ECO:0000313" key="4">
    <source>
        <dbReference type="Proteomes" id="UP000708298"/>
    </source>
</evidence>
<evidence type="ECO:0000259" key="2">
    <source>
        <dbReference type="Pfam" id="PF07859"/>
    </source>
</evidence>
<keyword evidence="1 3" id="KW-0378">Hydrolase</keyword>
<keyword evidence="4" id="KW-1185">Reference proteome</keyword>
<reference evidence="3" key="2">
    <citation type="submission" date="2021-01" db="EMBL/GenBank/DDBJ databases">
        <authorList>
            <person name="Mieszkin S."/>
            <person name="Pouder E."/>
            <person name="Alain K."/>
        </authorList>
    </citation>
    <scope>NUCLEOTIDE SEQUENCE</scope>
    <source>
        <strain evidence="3">HW T2.11</strain>
    </source>
</reference>
<dbReference type="GO" id="GO:0016787">
    <property type="term" value="F:hydrolase activity"/>
    <property type="evidence" value="ECO:0007669"/>
    <property type="project" value="UniProtKB-KW"/>
</dbReference>
<sequence length="183" mass="19759">MHGNASQLAIDTSRIGVIGESAGGGLAASLALMVRDRGELTLAFQHLISPMLDDRTAVRTDIPDTSRDVAWTFEDNAFGWSALLGSALGKEEVSPYAAAARAQNLEGLPPAFLLIAPLDLLMEEELEYARRLVRAGVPLELHMYPGTYHGFVPACPNARVSLAAENDSREALRRAFQEKKASL</sequence>
<dbReference type="InterPro" id="IPR029058">
    <property type="entry name" value="AB_hydrolase_fold"/>
</dbReference>
<name>A0A964E174_9PROT</name>
<dbReference type="PANTHER" id="PTHR48081">
    <property type="entry name" value="AB HYDROLASE SUPERFAMILY PROTEIN C4A8.06C"/>
    <property type="match status" value="1"/>
</dbReference>
<gene>
    <name evidence="3" type="ORF">ASILVAE211_22200</name>
</gene>
<dbReference type="AlphaFoldDB" id="A0A964E174"/>
<evidence type="ECO:0000256" key="1">
    <source>
        <dbReference type="ARBA" id="ARBA00022801"/>
    </source>
</evidence>
<dbReference type="Pfam" id="PF07859">
    <property type="entry name" value="Abhydrolase_3"/>
    <property type="match status" value="1"/>
</dbReference>
<proteinExistence type="predicted"/>